<comment type="caution">
    <text evidence="1">The sequence shown here is derived from an EMBL/GenBank/DDBJ whole genome shotgun (WGS) entry which is preliminary data.</text>
</comment>
<proteinExistence type="predicted"/>
<keyword evidence="2" id="KW-1185">Reference proteome</keyword>
<name>A0ABQ2D814_9DEIO</name>
<evidence type="ECO:0000313" key="2">
    <source>
        <dbReference type="Proteomes" id="UP000632222"/>
    </source>
</evidence>
<organism evidence="1 2">
    <name type="scientific">Deinococcus roseus</name>
    <dbReference type="NCBI Taxonomy" id="392414"/>
    <lineage>
        <taxon>Bacteria</taxon>
        <taxon>Thermotogati</taxon>
        <taxon>Deinococcota</taxon>
        <taxon>Deinococci</taxon>
        <taxon>Deinococcales</taxon>
        <taxon>Deinococcaceae</taxon>
        <taxon>Deinococcus</taxon>
    </lineage>
</organism>
<dbReference type="Proteomes" id="UP000632222">
    <property type="component" value="Unassembled WGS sequence"/>
</dbReference>
<evidence type="ECO:0000313" key="1">
    <source>
        <dbReference type="EMBL" id="GGJ48634.1"/>
    </source>
</evidence>
<reference evidence="2" key="1">
    <citation type="journal article" date="2019" name="Int. J. Syst. Evol. Microbiol.">
        <title>The Global Catalogue of Microorganisms (GCM) 10K type strain sequencing project: providing services to taxonomists for standard genome sequencing and annotation.</title>
        <authorList>
            <consortium name="The Broad Institute Genomics Platform"/>
            <consortium name="The Broad Institute Genome Sequencing Center for Infectious Disease"/>
            <person name="Wu L."/>
            <person name="Ma J."/>
        </authorList>
    </citation>
    <scope>NUCLEOTIDE SEQUENCE [LARGE SCALE GENOMIC DNA]</scope>
    <source>
        <strain evidence="2">JCM 14370</strain>
    </source>
</reference>
<accession>A0ABQ2D814</accession>
<gene>
    <name evidence="1" type="ORF">GCM10008938_38330</name>
</gene>
<protein>
    <submittedName>
        <fullName evidence="1">Uncharacterized protein</fullName>
    </submittedName>
</protein>
<sequence length="42" mass="5128">MFVLELLLVVLVALWAARQIQKRLIPVRLRTDEQNRRNRSRR</sequence>
<dbReference type="RefSeq" id="WP_268239739.1">
    <property type="nucleotide sequence ID" value="NZ_BMOD01000019.1"/>
</dbReference>
<dbReference type="EMBL" id="BMOD01000019">
    <property type="protein sequence ID" value="GGJ48634.1"/>
    <property type="molecule type" value="Genomic_DNA"/>
</dbReference>